<proteinExistence type="predicted"/>
<sequence length="161" mass="18605">MGLHQLMNLKNFAQILPKYLHQAHGCKQGALTVTSSLSQQLRTPAAHEKTTRKNWYRYVELEERLSIEVPSLKPDRPIHDDLKNTRSESTSPNLSLEREEITYSIALKEREKLSIQKSRRCRILRLLRTPSIRRSKAPNWYHSKALRDTNPAPPSLLQTAA</sequence>
<evidence type="ECO:0000313" key="2">
    <source>
        <dbReference type="EMBL" id="KZV23777.1"/>
    </source>
</evidence>
<keyword evidence="3" id="KW-1185">Reference proteome</keyword>
<name>A0A2Z7AWT2_9LAMI</name>
<dbReference type="AlphaFoldDB" id="A0A2Z7AWT2"/>
<organism evidence="2 3">
    <name type="scientific">Dorcoceras hygrometricum</name>
    <dbReference type="NCBI Taxonomy" id="472368"/>
    <lineage>
        <taxon>Eukaryota</taxon>
        <taxon>Viridiplantae</taxon>
        <taxon>Streptophyta</taxon>
        <taxon>Embryophyta</taxon>
        <taxon>Tracheophyta</taxon>
        <taxon>Spermatophyta</taxon>
        <taxon>Magnoliopsida</taxon>
        <taxon>eudicotyledons</taxon>
        <taxon>Gunneridae</taxon>
        <taxon>Pentapetalae</taxon>
        <taxon>asterids</taxon>
        <taxon>lamiids</taxon>
        <taxon>Lamiales</taxon>
        <taxon>Gesneriaceae</taxon>
        <taxon>Didymocarpoideae</taxon>
        <taxon>Trichosporeae</taxon>
        <taxon>Loxocarpinae</taxon>
        <taxon>Dorcoceras</taxon>
    </lineage>
</organism>
<gene>
    <name evidence="2" type="ORF">F511_31889</name>
</gene>
<reference evidence="2 3" key="1">
    <citation type="journal article" date="2015" name="Proc. Natl. Acad. Sci. U.S.A.">
        <title>The resurrection genome of Boea hygrometrica: A blueprint for survival of dehydration.</title>
        <authorList>
            <person name="Xiao L."/>
            <person name="Yang G."/>
            <person name="Zhang L."/>
            <person name="Yang X."/>
            <person name="Zhao S."/>
            <person name="Ji Z."/>
            <person name="Zhou Q."/>
            <person name="Hu M."/>
            <person name="Wang Y."/>
            <person name="Chen M."/>
            <person name="Xu Y."/>
            <person name="Jin H."/>
            <person name="Xiao X."/>
            <person name="Hu G."/>
            <person name="Bao F."/>
            <person name="Hu Y."/>
            <person name="Wan P."/>
            <person name="Li L."/>
            <person name="Deng X."/>
            <person name="Kuang T."/>
            <person name="Xiang C."/>
            <person name="Zhu J.K."/>
            <person name="Oliver M.J."/>
            <person name="He Y."/>
        </authorList>
    </citation>
    <scope>NUCLEOTIDE SEQUENCE [LARGE SCALE GENOMIC DNA]</scope>
    <source>
        <strain evidence="3">cv. XS01</strain>
    </source>
</reference>
<protein>
    <submittedName>
        <fullName evidence="2">Uncharacterized protein</fullName>
    </submittedName>
</protein>
<accession>A0A2Z7AWT2</accession>
<dbReference type="Proteomes" id="UP000250235">
    <property type="component" value="Unassembled WGS sequence"/>
</dbReference>
<dbReference type="EMBL" id="KV013376">
    <property type="protein sequence ID" value="KZV23777.1"/>
    <property type="molecule type" value="Genomic_DNA"/>
</dbReference>
<evidence type="ECO:0000313" key="3">
    <source>
        <dbReference type="Proteomes" id="UP000250235"/>
    </source>
</evidence>
<evidence type="ECO:0000256" key="1">
    <source>
        <dbReference type="SAM" id="MobiDB-lite"/>
    </source>
</evidence>
<feature type="region of interest" description="Disordered" evidence="1">
    <location>
        <begin position="140"/>
        <end position="161"/>
    </location>
</feature>